<evidence type="ECO:0000313" key="3">
    <source>
        <dbReference type="Proteomes" id="UP001597097"/>
    </source>
</evidence>
<protein>
    <submittedName>
        <fullName evidence="2">Uncharacterized protein</fullName>
    </submittedName>
</protein>
<reference evidence="3" key="1">
    <citation type="journal article" date="2019" name="Int. J. Syst. Evol. Microbiol.">
        <title>The Global Catalogue of Microorganisms (GCM) 10K type strain sequencing project: providing services to taxonomists for standard genome sequencing and annotation.</title>
        <authorList>
            <consortium name="The Broad Institute Genomics Platform"/>
            <consortium name="The Broad Institute Genome Sequencing Center for Infectious Disease"/>
            <person name="Wu L."/>
            <person name="Ma J."/>
        </authorList>
    </citation>
    <scope>NUCLEOTIDE SEQUENCE [LARGE SCALE GENOMIC DNA]</scope>
    <source>
        <strain evidence="3">CGMCC 1.15399</strain>
    </source>
</reference>
<dbReference type="Proteomes" id="UP001597097">
    <property type="component" value="Unassembled WGS sequence"/>
</dbReference>
<keyword evidence="1" id="KW-0812">Transmembrane</keyword>
<name>A0ABW4GGC4_9ACTN</name>
<dbReference type="EMBL" id="JBHUCM010000029">
    <property type="protein sequence ID" value="MFD1541620.1"/>
    <property type="molecule type" value="Genomic_DNA"/>
</dbReference>
<dbReference type="RefSeq" id="WP_281428978.1">
    <property type="nucleotide sequence ID" value="NZ_JAHKRM010000022.1"/>
</dbReference>
<evidence type="ECO:0000256" key="1">
    <source>
        <dbReference type="SAM" id="Phobius"/>
    </source>
</evidence>
<gene>
    <name evidence="2" type="ORF">ACFSJ0_31535</name>
</gene>
<keyword evidence="1" id="KW-0472">Membrane</keyword>
<evidence type="ECO:0000313" key="2">
    <source>
        <dbReference type="EMBL" id="MFD1541620.1"/>
    </source>
</evidence>
<accession>A0ABW4GGC4</accession>
<proteinExistence type="predicted"/>
<organism evidence="2 3">
    <name type="scientific">Nonomuraea guangzhouensis</name>
    <dbReference type="NCBI Taxonomy" id="1291555"/>
    <lineage>
        <taxon>Bacteria</taxon>
        <taxon>Bacillati</taxon>
        <taxon>Actinomycetota</taxon>
        <taxon>Actinomycetes</taxon>
        <taxon>Streptosporangiales</taxon>
        <taxon>Streptosporangiaceae</taxon>
        <taxon>Nonomuraea</taxon>
    </lineage>
</organism>
<sequence length="40" mass="4353">MGASRAAIAAFVLFEVMVLKIGTLTGGTREAMRDRHTNME</sequence>
<comment type="caution">
    <text evidence="2">The sequence shown here is derived from an EMBL/GenBank/DDBJ whole genome shotgun (WGS) entry which is preliminary data.</text>
</comment>
<keyword evidence="1" id="KW-1133">Transmembrane helix</keyword>
<feature type="transmembrane region" description="Helical" evidence="1">
    <location>
        <begin position="6"/>
        <end position="26"/>
    </location>
</feature>
<keyword evidence="3" id="KW-1185">Reference proteome</keyword>